<proteinExistence type="predicted"/>
<accession>A0A6J5RV95</accession>
<protein>
    <submittedName>
        <fullName evidence="1">Uncharacterized protein</fullName>
    </submittedName>
</protein>
<dbReference type="EMBL" id="LR797271">
    <property type="protein sequence ID" value="CAB4198217.1"/>
    <property type="molecule type" value="Genomic_DNA"/>
</dbReference>
<name>A0A6J5RV95_9CAUD</name>
<sequence>MRKKCRRKHYPLVNPIDTAIDGARISNPDLIEKVRDIERQMIQAIVGNTSNGLFAYKGLCEVLGVAETMARNGIGPEVLPACEAAQMSLIKLKTRFEKWGKWDITPTELHTLNELIEWHDLQRQSISRGEYEKFLKNATNRMRSRAPKVIEV</sequence>
<evidence type="ECO:0000313" key="1">
    <source>
        <dbReference type="EMBL" id="CAB4198217.1"/>
    </source>
</evidence>
<reference evidence="1" key="1">
    <citation type="submission" date="2020-05" db="EMBL/GenBank/DDBJ databases">
        <authorList>
            <person name="Chiriac C."/>
            <person name="Salcher M."/>
            <person name="Ghai R."/>
            <person name="Kavagutti S V."/>
        </authorList>
    </citation>
    <scope>NUCLEOTIDE SEQUENCE</scope>
</reference>
<gene>
    <name evidence="1" type="ORF">UFOVP1309_60</name>
</gene>
<organism evidence="1">
    <name type="scientific">uncultured Caudovirales phage</name>
    <dbReference type="NCBI Taxonomy" id="2100421"/>
    <lineage>
        <taxon>Viruses</taxon>
        <taxon>Duplodnaviria</taxon>
        <taxon>Heunggongvirae</taxon>
        <taxon>Uroviricota</taxon>
        <taxon>Caudoviricetes</taxon>
        <taxon>Peduoviridae</taxon>
        <taxon>Maltschvirus</taxon>
        <taxon>Maltschvirus maltsch</taxon>
    </lineage>
</organism>